<dbReference type="Proteomes" id="UP000688137">
    <property type="component" value="Unassembled WGS sequence"/>
</dbReference>
<reference evidence="2" key="1">
    <citation type="submission" date="2021-01" db="EMBL/GenBank/DDBJ databases">
        <authorList>
            <consortium name="Genoscope - CEA"/>
            <person name="William W."/>
        </authorList>
    </citation>
    <scope>NUCLEOTIDE SEQUENCE</scope>
</reference>
<accession>A0A8S1KTR1</accession>
<evidence type="ECO:0000256" key="1">
    <source>
        <dbReference type="SAM" id="MobiDB-lite"/>
    </source>
</evidence>
<feature type="compositionally biased region" description="Polar residues" evidence="1">
    <location>
        <begin position="1"/>
        <end position="14"/>
    </location>
</feature>
<proteinExistence type="predicted"/>
<sequence length="145" mass="16562">MQSANTQTNTQKNIFSDIKMRSRGTSMEKFQENNNAQLLFTNQRLRTQFAISKQGSEGNIVTMNNRTQNKKPTLKITTRIYNNYLLNGGRPNKKKSLPILQISPKPLPLFLIPNSKSSSQKACTTRTCSQADIKKFQFKTLFNDI</sequence>
<dbReference type="OMA" id="DIKMRSR"/>
<organism evidence="2 3">
    <name type="scientific">Paramecium primaurelia</name>
    <dbReference type="NCBI Taxonomy" id="5886"/>
    <lineage>
        <taxon>Eukaryota</taxon>
        <taxon>Sar</taxon>
        <taxon>Alveolata</taxon>
        <taxon>Ciliophora</taxon>
        <taxon>Intramacronucleata</taxon>
        <taxon>Oligohymenophorea</taxon>
        <taxon>Peniculida</taxon>
        <taxon>Parameciidae</taxon>
        <taxon>Paramecium</taxon>
    </lineage>
</organism>
<evidence type="ECO:0000313" key="3">
    <source>
        <dbReference type="Proteomes" id="UP000688137"/>
    </source>
</evidence>
<dbReference type="AlphaFoldDB" id="A0A8S1KTR1"/>
<name>A0A8S1KTR1_PARPR</name>
<protein>
    <submittedName>
        <fullName evidence="2">Uncharacterized protein</fullName>
    </submittedName>
</protein>
<gene>
    <name evidence="2" type="ORF">PPRIM_AZ9-3.1.T0270317</name>
</gene>
<evidence type="ECO:0000313" key="2">
    <source>
        <dbReference type="EMBL" id="CAD8058628.1"/>
    </source>
</evidence>
<keyword evidence="3" id="KW-1185">Reference proteome</keyword>
<feature type="region of interest" description="Disordered" evidence="1">
    <location>
        <begin position="1"/>
        <end position="20"/>
    </location>
</feature>
<comment type="caution">
    <text evidence="2">The sequence shown here is derived from an EMBL/GenBank/DDBJ whole genome shotgun (WGS) entry which is preliminary data.</text>
</comment>
<dbReference type="EMBL" id="CAJJDM010000026">
    <property type="protein sequence ID" value="CAD8058628.1"/>
    <property type="molecule type" value="Genomic_DNA"/>
</dbReference>